<dbReference type="PRINTS" id="PR00337">
    <property type="entry name" value="LEUILEVALBP"/>
</dbReference>
<sequence>MVSAQNLWFFAPRQVNQMRKTFAAFIAATAFAGAAHAADTIKIGTILSTTGPAAFLGEDMKDGMEIAIDEINAAGGVNGRKLEWKFYDAESQTAKALSSTRRLLSQDRVDILVGGGNMSGIAQAMVPLAQQAKTPFISTEGAATIASPAEQRPWVFKSTVDDSQVFERLADYFKKQGITRVALLHDTSGFGQAAADALRAVAPAHDLKVSYEAFAPSDTDLTSQLTKIRASDAQAIVCWTVTPAGVIFMRQARQLGLNDRKLIHSYGFVSQRYMELAGADAQDVLLVSVKFPVGADLPDTDPLKRKIADLTTKFKARYGRDPNQFVAQTYDAIQLAAKALAAGPDKDAVRGALEHVQGYEGVGGVFNFSDQRHSGLAKEDIVLVNWKDGRFHLADYR</sequence>
<keyword evidence="2" id="KW-0813">Transport</keyword>
<dbReference type="InterPro" id="IPR028082">
    <property type="entry name" value="Peripla_BP_I"/>
</dbReference>
<dbReference type="AlphaFoldDB" id="A0A261VL66"/>
<keyword evidence="4" id="KW-0029">Amino-acid transport</keyword>
<dbReference type="Gene3D" id="3.40.50.2300">
    <property type="match status" value="2"/>
</dbReference>
<evidence type="ECO:0000256" key="4">
    <source>
        <dbReference type="ARBA" id="ARBA00022970"/>
    </source>
</evidence>
<dbReference type="InterPro" id="IPR051010">
    <property type="entry name" value="BCAA_transport"/>
</dbReference>
<gene>
    <name evidence="7" type="ORF">CAL22_10605</name>
</gene>
<keyword evidence="3 5" id="KW-0732">Signal</keyword>
<evidence type="ECO:0000313" key="7">
    <source>
        <dbReference type="EMBL" id="OZI74876.1"/>
    </source>
</evidence>
<dbReference type="InterPro" id="IPR000709">
    <property type="entry name" value="Leu_Ile_Val-bd"/>
</dbReference>
<feature type="signal peptide" evidence="5">
    <location>
        <begin position="1"/>
        <end position="37"/>
    </location>
</feature>
<comment type="caution">
    <text evidence="7">The sequence shown here is derived from an EMBL/GenBank/DDBJ whole genome shotgun (WGS) entry which is preliminary data.</text>
</comment>
<proteinExistence type="inferred from homology"/>
<reference evidence="8" key="1">
    <citation type="submission" date="2017-05" db="EMBL/GenBank/DDBJ databases">
        <title>Complete and WGS of Bordetella genogroups.</title>
        <authorList>
            <person name="Spilker T."/>
            <person name="Lipuma J."/>
        </authorList>
    </citation>
    <scope>NUCLEOTIDE SEQUENCE [LARGE SCALE GENOMIC DNA]</scope>
    <source>
        <strain evidence="8">AU6712</strain>
    </source>
</reference>
<feature type="chain" id="PRO_5012221478" description="Leucine-binding protein domain-containing protein" evidence="5">
    <location>
        <begin position="38"/>
        <end position="397"/>
    </location>
</feature>
<dbReference type="Pfam" id="PF13458">
    <property type="entry name" value="Peripla_BP_6"/>
    <property type="match status" value="1"/>
</dbReference>
<dbReference type="GO" id="GO:0006865">
    <property type="term" value="P:amino acid transport"/>
    <property type="evidence" value="ECO:0007669"/>
    <property type="project" value="UniProtKB-KW"/>
</dbReference>
<dbReference type="EMBL" id="NEVU01000002">
    <property type="protein sequence ID" value="OZI74876.1"/>
    <property type="molecule type" value="Genomic_DNA"/>
</dbReference>
<dbReference type="Proteomes" id="UP000216429">
    <property type="component" value="Unassembled WGS sequence"/>
</dbReference>
<feature type="domain" description="Leucine-binding protein" evidence="6">
    <location>
        <begin position="40"/>
        <end position="389"/>
    </location>
</feature>
<dbReference type="CDD" id="cd06333">
    <property type="entry name" value="PBP1_ABC_RPA1789-like"/>
    <property type="match status" value="1"/>
</dbReference>
<protein>
    <recommendedName>
        <fullName evidence="6">Leucine-binding protein domain-containing protein</fullName>
    </recommendedName>
</protein>
<name>A0A261VL66_9BORD</name>
<evidence type="ECO:0000313" key="8">
    <source>
        <dbReference type="Proteomes" id="UP000216429"/>
    </source>
</evidence>
<evidence type="ECO:0000256" key="5">
    <source>
        <dbReference type="SAM" id="SignalP"/>
    </source>
</evidence>
<evidence type="ECO:0000256" key="1">
    <source>
        <dbReference type="ARBA" id="ARBA00010062"/>
    </source>
</evidence>
<dbReference type="PANTHER" id="PTHR30483:SF38">
    <property type="entry name" value="BLR7848 PROTEIN"/>
    <property type="match status" value="1"/>
</dbReference>
<evidence type="ECO:0000256" key="2">
    <source>
        <dbReference type="ARBA" id="ARBA00022448"/>
    </source>
</evidence>
<evidence type="ECO:0000259" key="6">
    <source>
        <dbReference type="Pfam" id="PF13458"/>
    </source>
</evidence>
<comment type="similarity">
    <text evidence="1">Belongs to the leucine-binding protein family.</text>
</comment>
<dbReference type="SUPFAM" id="SSF53822">
    <property type="entry name" value="Periplasmic binding protein-like I"/>
    <property type="match status" value="1"/>
</dbReference>
<dbReference type="PANTHER" id="PTHR30483">
    <property type="entry name" value="LEUCINE-SPECIFIC-BINDING PROTEIN"/>
    <property type="match status" value="1"/>
</dbReference>
<keyword evidence="8" id="KW-1185">Reference proteome</keyword>
<organism evidence="7 8">
    <name type="scientific">Bordetella genomosp. 12</name>
    <dbReference type="NCBI Taxonomy" id="463035"/>
    <lineage>
        <taxon>Bacteria</taxon>
        <taxon>Pseudomonadati</taxon>
        <taxon>Pseudomonadota</taxon>
        <taxon>Betaproteobacteria</taxon>
        <taxon>Burkholderiales</taxon>
        <taxon>Alcaligenaceae</taxon>
        <taxon>Bordetella</taxon>
    </lineage>
</organism>
<dbReference type="InterPro" id="IPR028081">
    <property type="entry name" value="Leu-bd"/>
</dbReference>
<accession>A0A261VL66</accession>
<evidence type="ECO:0000256" key="3">
    <source>
        <dbReference type="ARBA" id="ARBA00022729"/>
    </source>
</evidence>